<dbReference type="InterPro" id="IPR011050">
    <property type="entry name" value="Pectin_lyase_fold/virulence"/>
</dbReference>
<evidence type="ECO:0000256" key="1">
    <source>
        <dbReference type="ARBA" id="ARBA00008834"/>
    </source>
</evidence>
<dbReference type="EMBL" id="HBFS01025539">
    <property type="protein sequence ID" value="CAD8923855.1"/>
    <property type="molecule type" value="Transcribed_RNA"/>
</dbReference>
<keyword evidence="2 6" id="KW-0378">Hydrolase</keyword>
<proteinExistence type="inferred from homology"/>
<evidence type="ECO:0000256" key="6">
    <source>
        <dbReference type="RuleBase" id="RU361169"/>
    </source>
</evidence>
<dbReference type="GO" id="GO:0046576">
    <property type="term" value="F:rhamnogalacturonan alpha-L-rhamnopyranosyl-(1-&gt;4)-alpha-D-galactopyranosyluronide lyase activity"/>
    <property type="evidence" value="ECO:0007669"/>
    <property type="project" value="UniProtKB-ARBA"/>
</dbReference>
<comment type="similarity">
    <text evidence="1 6">Belongs to the glycosyl hydrolase 28 family.</text>
</comment>
<evidence type="ECO:0008006" key="8">
    <source>
        <dbReference type="Google" id="ProtNLM"/>
    </source>
</evidence>
<reference evidence="7" key="1">
    <citation type="submission" date="2021-01" db="EMBL/GenBank/DDBJ databases">
        <authorList>
            <person name="Corre E."/>
            <person name="Pelletier E."/>
            <person name="Niang G."/>
            <person name="Scheremetjew M."/>
            <person name="Finn R."/>
            <person name="Kale V."/>
            <person name="Holt S."/>
            <person name="Cochrane G."/>
            <person name="Meng A."/>
            <person name="Brown T."/>
            <person name="Cohen L."/>
        </authorList>
    </citation>
    <scope>NUCLEOTIDE SEQUENCE</scope>
    <source>
        <strain evidence="7">Ms1</strain>
    </source>
</reference>
<protein>
    <recommendedName>
        <fullName evidence="8">Endo-polygalacturonase</fullName>
    </recommendedName>
</protein>
<evidence type="ECO:0000256" key="5">
    <source>
        <dbReference type="ARBA" id="ARBA00023295"/>
    </source>
</evidence>
<name>A0A7S1GE72_9STRA</name>
<accession>A0A7S1GE72</accession>
<sequence>MIVEDSVGLELDGVTLVNSPQFHCKFEAVRNVHVHDMTIFVDVWKQKALLQSYGHWHPEFDFPTFPLNTDGIDPSGQNVTIERVSITNFDDAVAVKPSNAGKSSGDCSQDMIIRDSTVSYGVGMTIGSVPPNAGVNCVRNITFDNIEFHSPIKAIYIKSNPGTVGTGIIEGITYSNIVAHTPLWYPLWIGPQQQQQPGTKGTGCSFLYPIVKTCPTQPRVTIRDITLSNVTFTGGLTLPGVLLANASNPYTNIVFDNVNNTGLFLVQKDYVCEHVSVTSTGGTAPAPSCSA</sequence>
<keyword evidence="3" id="KW-1015">Disulfide bond</keyword>
<organism evidence="7">
    <name type="scientific">Bicosoecida sp. CB-2014</name>
    <dbReference type="NCBI Taxonomy" id="1486930"/>
    <lineage>
        <taxon>Eukaryota</taxon>
        <taxon>Sar</taxon>
        <taxon>Stramenopiles</taxon>
        <taxon>Bigyra</taxon>
        <taxon>Opalozoa</taxon>
        <taxon>Bicosoecida</taxon>
    </lineage>
</organism>
<evidence type="ECO:0000256" key="3">
    <source>
        <dbReference type="ARBA" id="ARBA00023157"/>
    </source>
</evidence>
<dbReference type="PANTHER" id="PTHR31736">
    <property type="match status" value="1"/>
</dbReference>
<dbReference type="SUPFAM" id="SSF51126">
    <property type="entry name" value="Pectin lyase-like"/>
    <property type="match status" value="1"/>
</dbReference>
<dbReference type="GO" id="GO:0005975">
    <property type="term" value="P:carbohydrate metabolic process"/>
    <property type="evidence" value="ECO:0007669"/>
    <property type="project" value="InterPro"/>
</dbReference>
<evidence type="ECO:0000256" key="2">
    <source>
        <dbReference type="ARBA" id="ARBA00022801"/>
    </source>
</evidence>
<dbReference type="GO" id="GO:0004650">
    <property type="term" value="F:polygalacturonase activity"/>
    <property type="evidence" value="ECO:0007669"/>
    <property type="project" value="InterPro"/>
</dbReference>
<gene>
    <name evidence="7" type="ORF">BSP0115_LOCUS17118</name>
</gene>
<dbReference type="InterPro" id="IPR012334">
    <property type="entry name" value="Pectin_lyas_fold"/>
</dbReference>
<dbReference type="Gene3D" id="2.160.20.10">
    <property type="entry name" value="Single-stranded right-handed beta-helix, Pectin lyase-like"/>
    <property type="match status" value="1"/>
</dbReference>
<evidence type="ECO:0000256" key="4">
    <source>
        <dbReference type="ARBA" id="ARBA00023180"/>
    </source>
</evidence>
<dbReference type="PANTHER" id="PTHR31736:SF19">
    <property type="entry name" value="PECTIN LYASE SUPERFAMILY PROTEIN-RELATED"/>
    <property type="match status" value="1"/>
</dbReference>
<evidence type="ECO:0000313" key="7">
    <source>
        <dbReference type="EMBL" id="CAD8923855.1"/>
    </source>
</evidence>
<dbReference type="SMART" id="SM00710">
    <property type="entry name" value="PbH1"/>
    <property type="match status" value="4"/>
</dbReference>
<dbReference type="AlphaFoldDB" id="A0A7S1GE72"/>
<dbReference type="InterPro" id="IPR000743">
    <property type="entry name" value="Glyco_hydro_28"/>
</dbReference>
<dbReference type="InterPro" id="IPR006626">
    <property type="entry name" value="PbH1"/>
</dbReference>
<keyword evidence="5 6" id="KW-0326">Glycosidase</keyword>
<dbReference type="Pfam" id="PF00295">
    <property type="entry name" value="Glyco_hydro_28"/>
    <property type="match status" value="1"/>
</dbReference>
<keyword evidence="4" id="KW-0325">Glycoprotein</keyword>